<evidence type="ECO:0000256" key="7">
    <source>
        <dbReference type="ARBA" id="ARBA00013031"/>
    </source>
</evidence>
<evidence type="ECO:0000256" key="13">
    <source>
        <dbReference type="ARBA" id="ARBA00022833"/>
    </source>
</evidence>
<comment type="catalytic activity">
    <reaction evidence="1 18">
        <text>7-phospho-2-dehydro-3-deoxy-D-arabino-heptonate = 3-dehydroquinate + phosphate</text>
        <dbReference type="Rhea" id="RHEA:21968"/>
        <dbReference type="ChEBI" id="CHEBI:32364"/>
        <dbReference type="ChEBI" id="CHEBI:43474"/>
        <dbReference type="ChEBI" id="CHEBI:58394"/>
        <dbReference type="EC" id="4.2.3.4"/>
    </reaction>
</comment>
<feature type="binding site" evidence="18">
    <location>
        <position position="261"/>
    </location>
    <ligand>
        <name>Zn(2+)</name>
        <dbReference type="ChEBI" id="CHEBI:29105"/>
    </ligand>
</feature>
<keyword evidence="13 18" id="KW-0862">Zinc</keyword>
<evidence type="ECO:0000259" key="19">
    <source>
        <dbReference type="Pfam" id="PF01761"/>
    </source>
</evidence>
<keyword evidence="12 18" id="KW-0547">Nucleotide-binding</keyword>
<comment type="cofactor">
    <cofactor evidence="3">
        <name>Zn(2+)</name>
        <dbReference type="ChEBI" id="CHEBI:29105"/>
    </cofactor>
</comment>
<dbReference type="GO" id="GO:0000166">
    <property type="term" value="F:nucleotide binding"/>
    <property type="evidence" value="ECO:0007669"/>
    <property type="project" value="UniProtKB-KW"/>
</dbReference>
<dbReference type="InterPro" id="IPR030960">
    <property type="entry name" value="DHQS/DOIS_N"/>
</dbReference>
<evidence type="ECO:0000256" key="5">
    <source>
        <dbReference type="ARBA" id="ARBA00004661"/>
    </source>
</evidence>
<comment type="caution">
    <text evidence="18">Lacks conserved residue(s) required for the propagation of feature annotation.</text>
</comment>
<dbReference type="RefSeq" id="WP_326840891.1">
    <property type="nucleotide sequence ID" value="NZ_JBKWRC010000003.1"/>
</dbReference>
<evidence type="ECO:0000256" key="17">
    <source>
        <dbReference type="ARBA" id="ARBA00023285"/>
    </source>
</evidence>
<gene>
    <name evidence="18 21" type="primary">aroB</name>
    <name evidence="21" type="ORF">E7512_13115</name>
</gene>
<keyword evidence="15 18" id="KW-0057">Aromatic amino acid biosynthesis</keyword>
<dbReference type="InterPro" id="IPR016037">
    <property type="entry name" value="DHQ_synth_AroB"/>
</dbReference>
<comment type="similarity">
    <text evidence="6 18">Belongs to the sugar phosphate cyclases superfamily. Dehydroquinate synthase family.</text>
</comment>
<dbReference type="Gene3D" id="3.40.50.1970">
    <property type="match status" value="1"/>
</dbReference>
<dbReference type="InterPro" id="IPR030963">
    <property type="entry name" value="DHQ_synth_fam"/>
</dbReference>
<proteinExistence type="inferred from homology"/>
<dbReference type="AlphaFoldDB" id="A0A928KZV0"/>
<evidence type="ECO:0000256" key="15">
    <source>
        <dbReference type="ARBA" id="ARBA00023141"/>
    </source>
</evidence>
<dbReference type="PIRSF" id="PIRSF001455">
    <property type="entry name" value="DHQ_synth"/>
    <property type="match status" value="1"/>
</dbReference>
<dbReference type="GO" id="GO:0005737">
    <property type="term" value="C:cytoplasm"/>
    <property type="evidence" value="ECO:0007669"/>
    <property type="project" value="UniProtKB-SubCell"/>
</dbReference>
<dbReference type="GO" id="GO:0009423">
    <property type="term" value="P:chorismate biosynthetic process"/>
    <property type="evidence" value="ECO:0007669"/>
    <property type="project" value="UniProtKB-UniRule"/>
</dbReference>
<dbReference type="Pfam" id="PF01761">
    <property type="entry name" value="DHQ_synthase"/>
    <property type="match status" value="1"/>
</dbReference>
<comment type="cofactor">
    <cofactor evidence="18">
        <name>Co(2+)</name>
        <dbReference type="ChEBI" id="CHEBI:48828"/>
    </cofactor>
    <cofactor evidence="18">
        <name>Zn(2+)</name>
        <dbReference type="ChEBI" id="CHEBI:29105"/>
    </cofactor>
    <text evidence="18">Binds 1 divalent metal cation per subunit. Can use either Co(2+) or Zn(2+).</text>
</comment>
<evidence type="ECO:0000259" key="20">
    <source>
        <dbReference type="Pfam" id="PF24621"/>
    </source>
</evidence>
<feature type="domain" description="3-dehydroquinate synthase C-terminal" evidence="20">
    <location>
        <begin position="181"/>
        <end position="319"/>
    </location>
</feature>
<evidence type="ECO:0000256" key="16">
    <source>
        <dbReference type="ARBA" id="ARBA00023239"/>
    </source>
</evidence>
<name>A0A928KZV0_9FIRM</name>
<dbReference type="InterPro" id="IPR056179">
    <property type="entry name" value="DHQS_C"/>
</dbReference>
<dbReference type="GO" id="GO:0046872">
    <property type="term" value="F:metal ion binding"/>
    <property type="evidence" value="ECO:0007669"/>
    <property type="project" value="UniProtKB-KW"/>
</dbReference>
<comment type="pathway">
    <text evidence="5 18">Metabolic intermediate biosynthesis; chorismate biosynthesis; chorismate from D-erythrose 4-phosphate and phosphoenolpyruvate: step 2/7.</text>
</comment>
<feature type="binding site" evidence="18">
    <location>
        <position position="151"/>
    </location>
    <ligand>
        <name>NAD(+)</name>
        <dbReference type="ChEBI" id="CHEBI:57540"/>
    </ligand>
</feature>
<dbReference type="Pfam" id="PF24621">
    <property type="entry name" value="DHQS_C"/>
    <property type="match status" value="1"/>
</dbReference>
<dbReference type="PANTHER" id="PTHR43622:SF7">
    <property type="entry name" value="3-DEHYDROQUINATE SYNTHASE, CHLOROPLASTIC"/>
    <property type="match status" value="1"/>
</dbReference>
<dbReference type="EMBL" id="SVNY01000007">
    <property type="protein sequence ID" value="MBE6834492.1"/>
    <property type="molecule type" value="Genomic_DNA"/>
</dbReference>
<keyword evidence="16 18" id="KW-0456">Lyase</keyword>
<dbReference type="Proteomes" id="UP000754750">
    <property type="component" value="Unassembled WGS sequence"/>
</dbReference>
<reference evidence="21" key="1">
    <citation type="submission" date="2019-04" db="EMBL/GenBank/DDBJ databases">
        <title>Evolution of Biomass-Degrading Anaerobic Consortia Revealed by Metagenomics.</title>
        <authorList>
            <person name="Peng X."/>
        </authorList>
    </citation>
    <scope>NUCLEOTIDE SEQUENCE</scope>
    <source>
        <strain evidence="21">SIG551</strain>
    </source>
</reference>
<feature type="binding site" evidence="18">
    <location>
        <begin position="129"/>
        <end position="130"/>
    </location>
    <ligand>
        <name>NAD(+)</name>
        <dbReference type="ChEBI" id="CHEBI:57540"/>
    </ligand>
</feature>
<feature type="domain" description="3-dehydroquinate synthase N-terminal" evidence="19">
    <location>
        <begin position="67"/>
        <end position="178"/>
    </location>
</feature>
<keyword evidence="17 18" id="KW-0170">Cobalt</keyword>
<evidence type="ECO:0000256" key="1">
    <source>
        <dbReference type="ARBA" id="ARBA00001393"/>
    </source>
</evidence>
<dbReference type="NCBIfam" id="TIGR01357">
    <property type="entry name" value="aroB"/>
    <property type="match status" value="1"/>
</dbReference>
<accession>A0A928KZV0</accession>
<dbReference type="SUPFAM" id="SSF56796">
    <property type="entry name" value="Dehydroquinate synthase-like"/>
    <property type="match status" value="1"/>
</dbReference>
<dbReference type="HAMAP" id="MF_00110">
    <property type="entry name" value="DHQ_synthase"/>
    <property type="match status" value="1"/>
</dbReference>
<dbReference type="FunFam" id="3.40.50.1970:FF:000007">
    <property type="entry name" value="Pentafunctional AROM polypeptide"/>
    <property type="match status" value="1"/>
</dbReference>
<evidence type="ECO:0000256" key="14">
    <source>
        <dbReference type="ARBA" id="ARBA00023027"/>
    </source>
</evidence>
<evidence type="ECO:0000256" key="8">
    <source>
        <dbReference type="ARBA" id="ARBA00017684"/>
    </source>
</evidence>
<evidence type="ECO:0000256" key="12">
    <source>
        <dbReference type="ARBA" id="ARBA00022741"/>
    </source>
</evidence>
<dbReference type="Gene3D" id="1.20.1090.10">
    <property type="entry name" value="Dehydroquinate synthase-like - alpha domain"/>
    <property type="match status" value="1"/>
</dbReference>
<dbReference type="InterPro" id="IPR050071">
    <property type="entry name" value="Dehydroquinate_synthase"/>
</dbReference>
<comment type="subcellular location">
    <subcellularLocation>
        <location evidence="4 18">Cytoplasm</location>
    </subcellularLocation>
</comment>
<evidence type="ECO:0000256" key="4">
    <source>
        <dbReference type="ARBA" id="ARBA00004496"/>
    </source>
</evidence>
<evidence type="ECO:0000256" key="3">
    <source>
        <dbReference type="ARBA" id="ARBA00001947"/>
    </source>
</evidence>
<feature type="binding site" evidence="18">
    <location>
        <begin position="105"/>
        <end position="109"/>
    </location>
    <ligand>
        <name>NAD(+)</name>
        <dbReference type="ChEBI" id="CHEBI:57540"/>
    </ligand>
</feature>
<comment type="caution">
    <text evidence="21">The sequence shown here is derived from an EMBL/GenBank/DDBJ whole genome shotgun (WGS) entry which is preliminary data.</text>
</comment>
<evidence type="ECO:0000256" key="10">
    <source>
        <dbReference type="ARBA" id="ARBA00022605"/>
    </source>
</evidence>
<dbReference type="GO" id="GO:0008652">
    <property type="term" value="P:amino acid biosynthetic process"/>
    <property type="evidence" value="ECO:0007669"/>
    <property type="project" value="UniProtKB-KW"/>
</dbReference>
<feature type="binding site" evidence="18">
    <location>
        <begin position="169"/>
        <end position="172"/>
    </location>
    <ligand>
        <name>NAD(+)</name>
        <dbReference type="ChEBI" id="CHEBI:57540"/>
    </ligand>
</feature>
<evidence type="ECO:0000256" key="18">
    <source>
        <dbReference type="HAMAP-Rule" id="MF_00110"/>
    </source>
</evidence>
<comment type="function">
    <text evidence="18">Catalyzes the conversion of 3-deoxy-D-arabino-heptulosonate 7-phosphate (DAHP) to dehydroquinate (DHQ).</text>
</comment>
<evidence type="ECO:0000256" key="9">
    <source>
        <dbReference type="ARBA" id="ARBA00022490"/>
    </source>
</evidence>
<protein>
    <recommendedName>
        <fullName evidence="8 18">3-dehydroquinate synthase</fullName>
        <shortName evidence="18">DHQS</shortName>
        <ecNumber evidence="7 18">4.2.3.4</ecNumber>
    </recommendedName>
</protein>
<feature type="binding site" evidence="18">
    <location>
        <position position="244"/>
    </location>
    <ligand>
        <name>Zn(2+)</name>
        <dbReference type="ChEBI" id="CHEBI:29105"/>
    </ligand>
</feature>
<feature type="binding site" evidence="18">
    <location>
        <position position="142"/>
    </location>
    <ligand>
        <name>NAD(+)</name>
        <dbReference type="ChEBI" id="CHEBI:57540"/>
    </ligand>
</feature>
<keyword evidence="10 18" id="KW-0028">Amino-acid biosynthesis</keyword>
<dbReference type="GO" id="GO:0009073">
    <property type="term" value="P:aromatic amino acid family biosynthetic process"/>
    <property type="evidence" value="ECO:0007669"/>
    <property type="project" value="UniProtKB-KW"/>
</dbReference>
<evidence type="ECO:0000313" key="22">
    <source>
        <dbReference type="Proteomes" id="UP000754750"/>
    </source>
</evidence>
<dbReference type="GO" id="GO:0003856">
    <property type="term" value="F:3-dehydroquinate synthase activity"/>
    <property type="evidence" value="ECO:0007669"/>
    <property type="project" value="UniProtKB-UniRule"/>
</dbReference>
<sequence>MELTIQTSSPYQILIRRGCLDQLGEQAGTLFRGGGRAMIITDSNVGPLYARRAADSLAKAGFVPDVFTFPAGEESKRLSTIERVYAAMAEQKMTRTDFIVALGGGVTGDMAGFAAATFLRGIGFIQIPTSLLAQIDSSVGGKTGVDLPQGKNLVGAFHQPRLVLIDPDTLATLPPRFFADGMAEAIKYGCIKSRPLFELIRDNDLSKEPKVLERMITECVDCKRRVVEDDEFDTGERMLLNFGHTLGHALEKHYAFGKLTHGEAVGIGMVKICRAGEALDLTKPGTAEEIAALLRQYRLPTEDDAPAESLAKAAAMDKKGMGGTLNLILLREIGHSFVHPIPKQELLPIIIKEKEEHA</sequence>
<keyword evidence="14 18" id="KW-0520">NAD</keyword>
<evidence type="ECO:0000313" key="21">
    <source>
        <dbReference type="EMBL" id="MBE6834492.1"/>
    </source>
</evidence>
<evidence type="ECO:0000256" key="6">
    <source>
        <dbReference type="ARBA" id="ARBA00005412"/>
    </source>
</evidence>
<organism evidence="21 22">
    <name type="scientific">Faecalispora sporosphaeroides</name>
    <dbReference type="NCBI Taxonomy" id="1549"/>
    <lineage>
        <taxon>Bacteria</taxon>
        <taxon>Bacillati</taxon>
        <taxon>Bacillota</taxon>
        <taxon>Clostridia</taxon>
        <taxon>Eubacteriales</taxon>
        <taxon>Oscillospiraceae</taxon>
        <taxon>Faecalispora</taxon>
    </lineage>
</organism>
<feature type="binding site" evidence="18">
    <location>
        <position position="184"/>
    </location>
    <ligand>
        <name>Zn(2+)</name>
        <dbReference type="ChEBI" id="CHEBI:29105"/>
    </ligand>
</feature>
<dbReference type="EC" id="4.2.3.4" evidence="7 18"/>
<comment type="cofactor">
    <cofactor evidence="2 18">
        <name>NAD(+)</name>
        <dbReference type="ChEBI" id="CHEBI:57540"/>
    </cofactor>
</comment>
<evidence type="ECO:0000256" key="2">
    <source>
        <dbReference type="ARBA" id="ARBA00001911"/>
    </source>
</evidence>
<dbReference type="CDD" id="cd08195">
    <property type="entry name" value="DHQS"/>
    <property type="match status" value="1"/>
</dbReference>
<keyword evidence="9 18" id="KW-0963">Cytoplasm</keyword>
<keyword evidence="11 18" id="KW-0479">Metal-binding</keyword>
<dbReference type="PANTHER" id="PTHR43622">
    <property type="entry name" value="3-DEHYDROQUINATE SYNTHASE"/>
    <property type="match status" value="1"/>
</dbReference>
<evidence type="ECO:0000256" key="11">
    <source>
        <dbReference type="ARBA" id="ARBA00022723"/>
    </source>
</evidence>